<reference evidence="1 2" key="1">
    <citation type="journal article" date="2018" name="Microbes Environ.">
        <title>Comparative Genomic Insights into Endofungal Lifestyles of Two Bacterial Endosymbionts, Mycoavidus cysteinexigens and Burkholderia rhizoxinica.</title>
        <authorList>
            <person name="Sharmin D."/>
            <person name="Guo Y."/>
            <person name="Nishizawa T."/>
            <person name="Ohshima S."/>
            <person name="Sato Y."/>
            <person name="Takashima Y."/>
            <person name="Narisawa K."/>
            <person name="Ohta H."/>
        </authorList>
    </citation>
    <scope>NUCLEOTIDE SEQUENCE [LARGE SCALE GENOMIC DNA]</scope>
    <source>
        <strain evidence="1 2">B1-EB</strain>
    </source>
</reference>
<evidence type="ECO:0000313" key="2">
    <source>
        <dbReference type="Proteomes" id="UP000282597"/>
    </source>
</evidence>
<keyword evidence="2" id="KW-1185">Reference proteome</keyword>
<gene>
    <name evidence="1" type="ORF">MCB1EB_1227</name>
</gene>
<evidence type="ECO:0000313" key="1">
    <source>
        <dbReference type="EMBL" id="BBE09388.1"/>
    </source>
</evidence>
<protein>
    <submittedName>
        <fullName evidence="1">Transposase</fullName>
    </submittedName>
</protein>
<dbReference type="AlphaFoldDB" id="A0A2Z6EVE4"/>
<organism evidence="1 2">
    <name type="scientific">Mycoavidus cysteinexigens</name>
    <dbReference type="NCBI Taxonomy" id="1553431"/>
    <lineage>
        <taxon>Bacteria</taxon>
        <taxon>Pseudomonadati</taxon>
        <taxon>Pseudomonadota</taxon>
        <taxon>Betaproteobacteria</taxon>
        <taxon>Burkholderiales</taxon>
        <taxon>Burkholderiaceae</taxon>
        <taxon>Mycoavidus</taxon>
    </lineage>
</organism>
<sequence>MEMIYEIRRRYKVQKQSISAIAREMGLSRPTVRKHVETVEEPKYDRIQPIRPQLGAYEGQLEQWLEQEAKFPRGRRRTARRLFEGLQEIGYPGA</sequence>
<name>A0A2Z6EVE4_9BURK</name>
<dbReference type="KEGG" id="mcys:MCB1EB_1227"/>
<dbReference type="RefSeq" id="WP_045365484.1">
    <property type="nucleotide sequence ID" value="NZ_AP018150.1"/>
</dbReference>
<dbReference type="Gene3D" id="1.10.10.60">
    <property type="entry name" value="Homeodomain-like"/>
    <property type="match status" value="1"/>
</dbReference>
<accession>A0A2Z6EVE4</accession>
<dbReference type="EMBL" id="AP018150">
    <property type="protein sequence ID" value="BBE09388.1"/>
    <property type="molecule type" value="Genomic_DNA"/>
</dbReference>
<dbReference type="Proteomes" id="UP000282597">
    <property type="component" value="Chromosome"/>
</dbReference>
<proteinExistence type="predicted"/>